<keyword evidence="2" id="KW-1185">Reference proteome</keyword>
<dbReference type="EMBL" id="JBBKAI010000001">
    <property type="protein sequence ID" value="MEJ8654954.1"/>
    <property type="molecule type" value="Genomic_DNA"/>
</dbReference>
<accession>A0ACC6Q9E5</accession>
<reference evidence="1" key="1">
    <citation type="submission" date="2024-03" db="EMBL/GenBank/DDBJ databases">
        <title>Novel Streptomyces species of biotechnological and ecological value are a feature of Machair soil.</title>
        <authorList>
            <person name="Prole J.R."/>
            <person name="Goodfellow M."/>
            <person name="Allenby N."/>
            <person name="Ward A.C."/>
        </authorList>
    </citation>
    <scope>NUCLEOTIDE SEQUENCE</scope>
    <source>
        <strain evidence="1">MS1.AVA.4</strain>
    </source>
</reference>
<evidence type="ECO:0000313" key="2">
    <source>
        <dbReference type="Proteomes" id="UP001375539"/>
    </source>
</evidence>
<gene>
    <name evidence="1" type="ORF">WKI58_00105</name>
</gene>
<sequence>MQSPELAALLSVPTAPPVRDALRRLPPKALDALVIEALEATEAAWRQVVVDRARAFADEQPGGGPPAVAAYFTATEHRAADSLQLRWSPFVAALASTEDVPDLRHTRTTVRAVPVGEAALAVEIFADPELAGALNRLAVLDPPAHGDVLRVHLPTRRVTRLSL</sequence>
<proteinExistence type="predicted"/>
<evidence type="ECO:0000313" key="1">
    <source>
        <dbReference type="EMBL" id="MEJ8654954.1"/>
    </source>
</evidence>
<protein>
    <submittedName>
        <fullName evidence="1">Uncharacterized protein</fullName>
    </submittedName>
</protein>
<comment type="caution">
    <text evidence="1">The sequence shown here is derived from an EMBL/GenBank/DDBJ whole genome shotgun (WGS) entry which is preliminary data.</text>
</comment>
<organism evidence="1 2">
    <name type="scientific">Streptomyces pratisoli</name>
    <dbReference type="NCBI Taxonomy" id="3139917"/>
    <lineage>
        <taxon>Bacteria</taxon>
        <taxon>Bacillati</taxon>
        <taxon>Actinomycetota</taxon>
        <taxon>Actinomycetes</taxon>
        <taxon>Kitasatosporales</taxon>
        <taxon>Streptomycetaceae</taxon>
        <taxon>Streptomyces</taxon>
    </lineage>
</organism>
<name>A0ACC6Q9E5_9ACTN</name>
<dbReference type="Proteomes" id="UP001375539">
    <property type="component" value="Unassembled WGS sequence"/>
</dbReference>